<gene>
    <name evidence="1" type="ORF">LTR37_012415</name>
</gene>
<evidence type="ECO:0000313" key="2">
    <source>
        <dbReference type="Proteomes" id="UP001281147"/>
    </source>
</evidence>
<accession>A0ACC3MZ67</accession>
<keyword evidence="2" id="KW-1185">Reference proteome</keyword>
<evidence type="ECO:0000313" key="1">
    <source>
        <dbReference type="EMBL" id="KAK3706916.1"/>
    </source>
</evidence>
<protein>
    <submittedName>
        <fullName evidence="1">Uncharacterized protein</fullName>
    </submittedName>
</protein>
<proteinExistence type="predicted"/>
<reference evidence="1" key="1">
    <citation type="submission" date="2023-07" db="EMBL/GenBank/DDBJ databases">
        <title>Black Yeasts Isolated from many extreme environments.</title>
        <authorList>
            <person name="Coleine C."/>
            <person name="Stajich J.E."/>
            <person name="Selbmann L."/>
        </authorList>
    </citation>
    <scope>NUCLEOTIDE SEQUENCE</scope>
    <source>
        <strain evidence="1">CCFEE 5714</strain>
    </source>
</reference>
<organism evidence="1 2">
    <name type="scientific">Vermiconidia calcicola</name>
    <dbReference type="NCBI Taxonomy" id="1690605"/>
    <lineage>
        <taxon>Eukaryota</taxon>
        <taxon>Fungi</taxon>
        <taxon>Dikarya</taxon>
        <taxon>Ascomycota</taxon>
        <taxon>Pezizomycotina</taxon>
        <taxon>Dothideomycetes</taxon>
        <taxon>Dothideomycetidae</taxon>
        <taxon>Mycosphaerellales</taxon>
        <taxon>Extremaceae</taxon>
        <taxon>Vermiconidia</taxon>
    </lineage>
</organism>
<sequence>MTPKDDLVAKCVATTGDAFCTNIPDSHAGRRSKPQPNRFCQAQFSRDGTSIVTESADRCIRTFILPEDLLDETTQPHNLSAYCSTRLPSAVSSLALYPHFNLHDTSTTVFLSGSTDLPITLTNAIHDGDVHAKYPFVHSSTEVYLGPNSLAWGREGTHFVAGSKNQIAVFDASYDGSGPVVTHKTAAGRKQNKLYGGQSTLGCRGIVTALSIRSDGLLAAGTTEREIGLYANEGSGECLTSFSVAADPGRLNPMKGTGVMQLAWSPDGTYLLAAERQSTGIHVYDMRNTLRRVSWLSGRQADTTQRLGIDVVPTAMGSEVWAGGTDGCVRMWKDPGFVEGEQAPDAVVKLHETSVSGAVWHPGGAVLATCSGQRTSKPDEPFTDENNVSMNFDVEVHPPENTLSIWTV</sequence>
<name>A0ACC3MZ67_9PEZI</name>
<comment type="caution">
    <text evidence="1">The sequence shown here is derived from an EMBL/GenBank/DDBJ whole genome shotgun (WGS) entry which is preliminary data.</text>
</comment>
<dbReference type="EMBL" id="JAUTXU010000115">
    <property type="protein sequence ID" value="KAK3706916.1"/>
    <property type="molecule type" value="Genomic_DNA"/>
</dbReference>
<dbReference type="Proteomes" id="UP001281147">
    <property type="component" value="Unassembled WGS sequence"/>
</dbReference>